<reference evidence="2 3" key="1">
    <citation type="journal article" date="2018" name="Front. Plant Sci.">
        <title>Red Clover (Trifolium pratense) and Zigzag Clover (T. medium) - A Picture of Genomic Similarities and Differences.</title>
        <authorList>
            <person name="Dluhosova J."/>
            <person name="Istvanek J."/>
            <person name="Nedelnik J."/>
            <person name="Repkova J."/>
        </authorList>
    </citation>
    <scope>NUCLEOTIDE SEQUENCE [LARGE SCALE GENOMIC DNA]</scope>
    <source>
        <strain evidence="3">cv. 10/8</strain>
        <tissue evidence="2">Leaf</tissue>
    </source>
</reference>
<evidence type="ECO:0000313" key="2">
    <source>
        <dbReference type="EMBL" id="MCI71135.1"/>
    </source>
</evidence>
<evidence type="ECO:0000256" key="1">
    <source>
        <dbReference type="SAM" id="MobiDB-lite"/>
    </source>
</evidence>
<dbReference type="AlphaFoldDB" id="A0A392UHD1"/>
<protein>
    <submittedName>
        <fullName evidence="2">Uncharacterized protein</fullName>
    </submittedName>
</protein>
<name>A0A392UHD1_9FABA</name>
<keyword evidence="3" id="KW-1185">Reference proteome</keyword>
<feature type="compositionally biased region" description="Basic and acidic residues" evidence="1">
    <location>
        <begin position="56"/>
        <end position="68"/>
    </location>
</feature>
<feature type="non-terminal residue" evidence="2">
    <location>
        <position position="1"/>
    </location>
</feature>
<proteinExistence type="predicted"/>
<dbReference type="EMBL" id="LXQA010790226">
    <property type="protein sequence ID" value="MCI71135.1"/>
    <property type="molecule type" value="Genomic_DNA"/>
</dbReference>
<organism evidence="2 3">
    <name type="scientific">Trifolium medium</name>
    <dbReference type="NCBI Taxonomy" id="97028"/>
    <lineage>
        <taxon>Eukaryota</taxon>
        <taxon>Viridiplantae</taxon>
        <taxon>Streptophyta</taxon>
        <taxon>Embryophyta</taxon>
        <taxon>Tracheophyta</taxon>
        <taxon>Spermatophyta</taxon>
        <taxon>Magnoliopsida</taxon>
        <taxon>eudicotyledons</taxon>
        <taxon>Gunneridae</taxon>
        <taxon>Pentapetalae</taxon>
        <taxon>rosids</taxon>
        <taxon>fabids</taxon>
        <taxon>Fabales</taxon>
        <taxon>Fabaceae</taxon>
        <taxon>Papilionoideae</taxon>
        <taxon>50 kb inversion clade</taxon>
        <taxon>NPAAA clade</taxon>
        <taxon>Hologalegina</taxon>
        <taxon>IRL clade</taxon>
        <taxon>Trifolieae</taxon>
        <taxon>Trifolium</taxon>
    </lineage>
</organism>
<sequence length="81" mass="8575">PVDKTPAPSIAKRLRSNSGKAVVTKGSVSVKAGKKVKNPVRYGCPRPHTELFPSSDKGKKSLKRKEISSDSDLEADATAVA</sequence>
<comment type="caution">
    <text evidence="2">The sequence shown here is derived from an EMBL/GenBank/DDBJ whole genome shotgun (WGS) entry which is preliminary data.</text>
</comment>
<feature type="region of interest" description="Disordered" evidence="1">
    <location>
        <begin position="1"/>
        <end position="81"/>
    </location>
</feature>
<feature type="compositionally biased region" description="Low complexity" evidence="1">
    <location>
        <begin position="18"/>
        <end position="31"/>
    </location>
</feature>
<evidence type="ECO:0000313" key="3">
    <source>
        <dbReference type="Proteomes" id="UP000265520"/>
    </source>
</evidence>
<feature type="non-terminal residue" evidence="2">
    <location>
        <position position="81"/>
    </location>
</feature>
<dbReference type="Proteomes" id="UP000265520">
    <property type="component" value="Unassembled WGS sequence"/>
</dbReference>
<accession>A0A392UHD1</accession>